<accession>A0A8X7BH76</accession>
<dbReference type="AlphaFoldDB" id="A0A8X7BH76"/>
<proteinExistence type="predicted"/>
<reference evidence="1" key="1">
    <citation type="submission" date="2020-08" db="EMBL/GenBank/DDBJ databases">
        <title>Multicomponent nature underlies the extraordinary mechanical properties of spider dragline silk.</title>
        <authorList>
            <person name="Kono N."/>
            <person name="Nakamura H."/>
            <person name="Mori M."/>
            <person name="Yoshida Y."/>
            <person name="Ohtoshi R."/>
            <person name="Malay A.D."/>
            <person name="Moran D.A.P."/>
            <person name="Tomita M."/>
            <person name="Numata K."/>
            <person name="Arakawa K."/>
        </authorList>
    </citation>
    <scope>NUCLEOTIDE SEQUENCE</scope>
</reference>
<name>A0A8X7BH76_TRICX</name>
<keyword evidence="2" id="KW-1185">Reference proteome</keyword>
<evidence type="ECO:0000313" key="1">
    <source>
        <dbReference type="EMBL" id="GFY31591.1"/>
    </source>
</evidence>
<protein>
    <submittedName>
        <fullName evidence="1">Uncharacterized protein</fullName>
    </submittedName>
</protein>
<dbReference type="EMBL" id="BMAU01021399">
    <property type="protein sequence ID" value="GFY31591.1"/>
    <property type="molecule type" value="Genomic_DNA"/>
</dbReference>
<organism evidence="1 2">
    <name type="scientific">Trichonephila clavipes</name>
    <name type="common">Golden silk orbweaver</name>
    <name type="synonym">Nephila clavipes</name>
    <dbReference type="NCBI Taxonomy" id="2585209"/>
    <lineage>
        <taxon>Eukaryota</taxon>
        <taxon>Metazoa</taxon>
        <taxon>Ecdysozoa</taxon>
        <taxon>Arthropoda</taxon>
        <taxon>Chelicerata</taxon>
        <taxon>Arachnida</taxon>
        <taxon>Araneae</taxon>
        <taxon>Araneomorphae</taxon>
        <taxon>Entelegynae</taxon>
        <taxon>Araneoidea</taxon>
        <taxon>Nephilidae</taxon>
        <taxon>Trichonephila</taxon>
    </lineage>
</organism>
<dbReference type="Proteomes" id="UP000887159">
    <property type="component" value="Unassembled WGS sequence"/>
</dbReference>
<sequence>MSWTYLWAVIVPWINIRGEGISFVAEGDLVPFHCSPISSCATPLQMESRWLGTIGSARNGRHNTKYFSARCFTVVREDTGVHTEGAACVWTAANEAVGSTRACRMM</sequence>
<evidence type="ECO:0000313" key="2">
    <source>
        <dbReference type="Proteomes" id="UP000887159"/>
    </source>
</evidence>
<comment type="caution">
    <text evidence="1">The sequence shown here is derived from an EMBL/GenBank/DDBJ whole genome shotgun (WGS) entry which is preliminary data.</text>
</comment>
<gene>
    <name evidence="1" type="ORF">TNCV_4694351</name>
</gene>